<feature type="signal peptide" evidence="1">
    <location>
        <begin position="1"/>
        <end position="20"/>
    </location>
</feature>
<evidence type="ECO:0000256" key="1">
    <source>
        <dbReference type="SAM" id="SignalP"/>
    </source>
</evidence>
<protein>
    <submittedName>
        <fullName evidence="2">Uncharacterized protein</fullName>
    </submittedName>
</protein>
<dbReference type="EMBL" id="PNEN01000514">
    <property type="protein sequence ID" value="PPJ56678.1"/>
    <property type="molecule type" value="Genomic_DNA"/>
</dbReference>
<dbReference type="OrthoDB" id="10423864at2759"/>
<keyword evidence="3" id="KW-1185">Reference proteome</keyword>
<evidence type="ECO:0000313" key="3">
    <source>
        <dbReference type="Proteomes" id="UP000237631"/>
    </source>
</evidence>
<accession>A0A2S6CAC3</accession>
<keyword evidence="1" id="KW-0732">Signal</keyword>
<proteinExistence type="predicted"/>
<comment type="caution">
    <text evidence="2">The sequence shown here is derived from an EMBL/GenBank/DDBJ whole genome shotgun (WGS) entry which is preliminary data.</text>
</comment>
<dbReference type="Proteomes" id="UP000237631">
    <property type="component" value="Unassembled WGS sequence"/>
</dbReference>
<evidence type="ECO:0000313" key="2">
    <source>
        <dbReference type="EMBL" id="PPJ56678.1"/>
    </source>
</evidence>
<sequence>MKLTKLFALMLATLASLSSAWKVNVWSSGTYTSNGTALMECATNMQTTLEKHPNATTHDGYRYGDTWIQWGEALGHVHEKTNLWFFNKCKDELFDAALHSKY</sequence>
<gene>
    <name evidence="2" type="ORF">CBER1_08734</name>
</gene>
<reference evidence="3" key="1">
    <citation type="journal article" date="2017" name="bioRxiv">
        <title>Conservation of a gene cluster reveals novel cercosporin biosynthetic mechanisms and extends production to the genus Colletotrichum.</title>
        <authorList>
            <person name="de Jonge R."/>
            <person name="Ebert M.K."/>
            <person name="Huitt-Roehl C.R."/>
            <person name="Pal P."/>
            <person name="Suttle J.C."/>
            <person name="Spanner R.E."/>
            <person name="Neubauer J.D."/>
            <person name="Jurick W.M.II."/>
            <person name="Stott K.A."/>
            <person name="Secor G.A."/>
            <person name="Thomma B.P.H.J."/>
            <person name="Van de Peer Y."/>
            <person name="Townsend C.A."/>
            <person name="Bolton M.D."/>
        </authorList>
    </citation>
    <scope>NUCLEOTIDE SEQUENCE [LARGE SCALE GENOMIC DNA]</scope>
    <source>
        <strain evidence="3">CBS538.71</strain>
    </source>
</reference>
<name>A0A2S6CAC3_9PEZI</name>
<feature type="chain" id="PRO_5015422726" evidence="1">
    <location>
        <begin position="21"/>
        <end position="102"/>
    </location>
</feature>
<dbReference type="AlphaFoldDB" id="A0A2S6CAC3"/>
<organism evidence="2 3">
    <name type="scientific">Cercospora berteroae</name>
    <dbReference type="NCBI Taxonomy" id="357750"/>
    <lineage>
        <taxon>Eukaryota</taxon>
        <taxon>Fungi</taxon>
        <taxon>Dikarya</taxon>
        <taxon>Ascomycota</taxon>
        <taxon>Pezizomycotina</taxon>
        <taxon>Dothideomycetes</taxon>
        <taxon>Dothideomycetidae</taxon>
        <taxon>Mycosphaerellales</taxon>
        <taxon>Mycosphaerellaceae</taxon>
        <taxon>Cercospora</taxon>
    </lineage>
</organism>